<dbReference type="PANTHER" id="PTHR43527">
    <property type="entry name" value="4-DIPHOSPHOCYTIDYL-2-C-METHYL-D-ERYTHRITOL KINASE, CHLOROPLASTIC"/>
    <property type="match status" value="1"/>
</dbReference>
<dbReference type="AlphaFoldDB" id="A0AAN4VTH8"/>
<dbReference type="PANTHER" id="PTHR43527:SF2">
    <property type="entry name" value="4-DIPHOSPHOCYTIDYL-2-C-METHYL-D-ERYTHRITOL KINASE, CHLOROPLASTIC"/>
    <property type="match status" value="1"/>
</dbReference>
<feature type="active site" evidence="9">
    <location>
        <position position="8"/>
    </location>
</feature>
<evidence type="ECO:0000256" key="9">
    <source>
        <dbReference type="HAMAP-Rule" id="MF_00061"/>
    </source>
</evidence>
<dbReference type="Pfam" id="PF00288">
    <property type="entry name" value="GHMP_kinases_N"/>
    <property type="match status" value="1"/>
</dbReference>
<evidence type="ECO:0000256" key="7">
    <source>
        <dbReference type="ARBA" id="ARBA00022840"/>
    </source>
</evidence>
<feature type="domain" description="GHMP kinase C-terminal" evidence="11">
    <location>
        <begin position="208"/>
        <end position="265"/>
    </location>
</feature>
<dbReference type="GO" id="GO:0016114">
    <property type="term" value="P:terpenoid biosynthetic process"/>
    <property type="evidence" value="ECO:0007669"/>
    <property type="project" value="UniProtKB-UniRule"/>
</dbReference>
<dbReference type="EMBL" id="BQKE01000001">
    <property type="protein sequence ID" value="GJM59804.1"/>
    <property type="molecule type" value="Genomic_DNA"/>
</dbReference>
<keyword evidence="6 9" id="KW-0418">Kinase</keyword>
<evidence type="ECO:0000259" key="10">
    <source>
        <dbReference type="Pfam" id="PF00288"/>
    </source>
</evidence>
<dbReference type="Gene3D" id="3.30.70.890">
    <property type="entry name" value="GHMP kinase, C-terminal domain"/>
    <property type="match status" value="1"/>
</dbReference>
<accession>A0AAN4VTH8</accession>
<keyword evidence="9" id="KW-0414">Isoprene biosynthesis</keyword>
<dbReference type="Pfam" id="PF08544">
    <property type="entry name" value="GHMP_kinases_C"/>
    <property type="match status" value="1"/>
</dbReference>
<comment type="similarity">
    <text evidence="1 9">Belongs to the GHMP kinase family. IspE subfamily.</text>
</comment>
<keyword evidence="7 9" id="KW-0067">ATP-binding</keyword>
<keyword evidence="4 9" id="KW-0808">Transferase</keyword>
<dbReference type="EC" id="2.7.1.148" evidence="2 9"/>
<evidence type="ECO:0000256" key="8">
    <source>
        <dbReference type="ARBA" id="ARBA00032554"/>
    </source>
</evidence>
<proteinExistence type="inferred from homology"/>
<dbReference type="InterPro" id="IPR006204">
    <property type="entry name" value="GHMP_kinase_N_dom"/>
</dbReference>
<evidence type="ECO:0000256" key="4">
    <source>
        <dbReference type="ARBA" id="ARBA00022679"/>
    </source>
</evidence>
<keyword evidence="5 9" id="KW-0547">Nucleotide-binding</keyword>
<evidence type="ECO:0000259" key="11">
    <source>
        <dbReference type="Pfam" id="PF08544"/>
    </source>
</evidence>
<dbReference type="GO" id="GO:0050515">
    <property type="term" value="F:4-(cytidine 5'-diphospho)-2-C-methyl-D-erythritol kinase activity"/>
    <property type="evidence" value="ECO:0007669"/>
    <property type="project" value="UniProtKB-UniRule"/>
</dbReference>
<evidence type="ECO:0000256" key="3">
    <source>
        <dbReference type="ARBA" id="ARBA00017473"/>
    </source>
</evidence>
<dbReference type="Proteomes" id="UP001310022">
    <property type="component" value="Unassembled WGS sequence"/>
</dbReference>
<comment type="function">
    <text evidence="9">Catalyzes the phosphorylation of the position 2 hydroxy group of 4-diphosphocytidyl-2C-methyl-D-erythritol.</text>
</comment>
<dbReference type="Gene3D" id="3.30.230.10">
    <property type="match status" value="1"/>
</dbReference>
<dbReference type="InterPro" id="IPR013750">
    <property type="entry name" value="GHMP_kinase_C_dom"/>
</dbReference>
<dbReference type="NCBIfam" id="TIGR00154">
    <property type="entry name" value="ispE"/>
    <property type="match status" value="1"/>
</dbReference>
<gene>
    <name evidence="9 12" type="primary">ispE</name>
    <name evidence="12" type="ORF">PEDI_03560</name>
</gene>
<dbReference type="SUPFAM" id="SSF54211">
    <property type="entry name" value="Ribosomal protein S5 domain 2-like"/>
    <property type="match status" value="1"/>
</dbReference>
<comment type="catalytic activity">
    <reaction evidence="9">
        <text>4-CDP-2-C-methyl-D-erythritol + ATP = 4-CDP-2-C-methyl-D-erythritol 2-phosphate + ADP + H(+)</text>
        <dbReference type="Rhea" id="RHEA:18437"/>
        <dbReference type="ChEBI" id="CHEBI:15378"/>
        <dbReference type="ChEBI" id="CHEBI:30616"/>
        <dbReference type="ChEBI" id="CHEBI:57823"/>
        <dbReference type="ChEBI" id="CHEBI:57919"/>
        <dbReference type="ChEBI" id="CHEBI:456216"/>
        <dbReference type="EC" id="2.7.1.148"/>
    </reaction>
</comment>
<dbReference type="PIRSF" id="PIRSF010376">
    <property type="entry name" value="IspE"/>
    <property type="match status" value="1"/>
</dbReference>
<comment type="pathway">
    <text evidence="9">Isoprenoid biosynthesis; isopentenyl diphosphate biosynthesis via DXP pathway; isopentenyl diphosphate from 1-deoxy-D-xylulose 5-phosphate: step 3/6.</text>
</comment>
<organism evidence="12 13">
    <name type="scientific">Persicobacter diffluens</name>
    <dbReference type="NCBI Taxonomy" id="981"/>
    <lineage>
        <taxon>Bacteria</taxon>
        <taxon>Pseudomonadati</taxon>
        <taxon>Bacteroidota</taxon>
        <taxon>Cytophagia</taxon>
        <taxon>Cytophagales</taxon>
        <taxon>Persicobacteraceae</taxon>
        <taxon>Persicobacter</taxon>
    </lineage>
</organism>
<dbReference type="RefSeq" id="WP_338235753.1">
    <property type="nucleotide sequence ID" value="NZ_BQKE01000001.1"/>
</dbReference>
<feature type="active site" evidence="9">
    <location>
        <position position="132"/>
    </location>
</feature>
<evidence type="ECO:0000313" key="13">
    <source>
        <dbReference type="Proteomes" id="UP001310022"/>
    </source>
</evidence>
<evidence type="ECO:0000256" key="5">
    <source>
        <dbReference type="ARBA" id="ARBA00022741"/>
    </source>
</evidence>
<evidence type="ECO:0000313" key="12">
    <source>
        <dbReference type="EMBL" id="GJM59804.1"/>
    </source>
</evidence>
<dbReference type="GO" id="GO:0019288">
    <property type="term" value="P:isopentenyl diphosphate biosynthetic process, methylerythritol 4-phosphate pathway"/>
    <property type="evidence" value="ECO:0007669"/>
    <property type="project" value="UniProtKB-UniRule"/>
</dbReference>
<feature type="domain" description="GHMP kinase N-terminal" evidence="10">
    <location>
        <begin position="63"/>
        <end position="137"/>
    </location>
</feature>
<sequence length="273" mass="29844">MISFPNAKINLGLDVISRRSDGFHNISSVFLPVDWKDALEIVPAAETTFESYGIHIPGNPDSNLCLKAYHLLAKDYPMPTVRIILEKIIPIGAGLGGGSADASFTLKLLNEQFDLQLEEAALESYAARLGSDCPFFIKNQPILATGTGITFESVNVDLLGYQILLVNPNIHIGTAEAYAGISPRVPELSVKEIIENYEIKAWKGLLKNDFEASIFPNHPEISKLKEDMYKAGAVYASMSGSGATVYGIFEGDQKIEQIKEGFSDSYLKHSSLL</sequence>
<name>A0AAN4VTH8_9BACT</name>
<evidence type="ECO:0000256" key="1">
    <source>
        <dbReference type="ARBA" id="ARBA00009684"/>
    </source>
</evidence>
<evidence type="ECO:0000256" key="6">
    <source>
        <dbReference type="ARBA" id="ARBA00022777"/>
    </source>
</evidence>
<feature type="binding site" evidence="9">
    <location>
        <begin position="90"/>
        <end position="100"/>
    </location>
    <ligand>
        <name>ATP</name>
        <dbReference type="ChEBI" id="CHEBI:30616"/>
    </ligand>
</feature>
<dbReference type="InterPro" id="IPR020568">
    <property type="entry name" value="Ribosomal_Su5_D2-typ_SF"/>
</dbReference>
<comment type="caution">
    <text evidence="12">The sequence shown here is derived from an EMBL/GenBank/DDBJ whole genome shotgun (WGS) entry which is preliminary data.</text>
</comment>
<keyword evidence="13" id="KW-1185">Reference proteome</keyword>
<dbReference type="InterPro" id="IPR036554">
    <property type="entry name" value="GHMP_kinase_C_sf"/>
</dbReference>
<evidence type="ECO:0000256" key="2">
    <source>
        <dbReference type="ARBA" id="ARBA00012052"/>
    </source>
</evidence>
<dbReference type="SUPFAM" id="SSF55060">
    <property type="entry name" value="GHMP Kinase, C-terminal domain"/>
    <property type="match status" value="1"/>
</dbReference>
<reference evidence="12 13" key="1">
    <citation type="submission" date="2021-12" db="EMBL/GenBank/DDBJ databases">
        <title>Genome sequencing of bacteria with rrn-lacking chromosome and rrn-plasmid.</title>
        <authorList>
            <person name="Anda M."/>
            <person name="Iwasaki W."/>
        </authorList>
    </citation>
    <scope>NUCLEOTIDE SEQUENCE [LARGE SCALE GENOMIC DNA]</scope>
    <source>
        <strain evidence="12 13">NBRC 15940</strain>
    </source>
</reference>
<dbReference type="InterPro" id="IPR004424">
    <property type="entry name" value="IspE"/>
</dbReference>
<dbReference type="InterPro" id="IPR014721">
    <property type="entry name" value="Ribsml_uS5_D2-typ_fold_subgr"/>
</dbReference>
<dbReference type="HAMAP" id="MF_00061">
    <property type="entry name" value="IspE"/>
    <property type="match status" value="1"/>
</dbReference>
<dbReference type="GO" id="GO:0005524">
    <property type="term" value="F:ATP binding"/>
    <property type="evidence" value="ECO:0007669"/>
    <property type="project" value="UniProtKB-UniRule"/>
</dbReference>
<protein>
    <recommendedName>
        <fullName evidence="3 9">4-diphosphocytidyl-2-C-methyl-D-erythritol kinase</fullName>
        <shortName evidence="9">CMK</shortName>
        <ecNumber evidence="2 9">2.7.1.148</ecNumber>
    </recommendedName>
    <alternativeName>
        <fullName evidence="8 9">4-(cytidine-5'-diphospho)-2-C-methyl-D-erythritol kinase</fullName>
    </alternativeName>
</protein>